<evidence type="ECO:0000256" key="2">
    <source>
        <dbReference type="SAM" id="SignalP"/>
    </source>
</evidence>
<evidence type="ECO:0008006" key="5">
    <source>
        <dbReference type="Google" id="ProtNLM"/>
    </source>
</evidence>
<feature type="compositionally biased region" description="Polar residues" evidence="1">
    <location>
        <begin position="148"/>
        <end position="193"/>
    </location>
</feature>
<proteinExistence type="predicted"/>
<feature type="chain" id="PRO_5018048973" description="LysM domain-containing protein" evidence="2">
    <location>
        <begin position="25"/>
        <end position="340"/>
    </location>
</feature>
<dbReference type="Proteomes" id="UP000270866">
    <property type="component" value="Unassembled WGS sequence"/>
</dbReference>
<feature type="signal peptide" evidence="2">
    <location>
        <begin position="1"/>
        <end position="24"/>
    </location>
</feature>
<sequence length="340" mass="36869">MNLFIWISIHSLTSIACDINYSYAEWTPRENDTLIVDVIPFVPGVSVEGFKNLNPGVNPDLLYYDITSPYRLPYRPNMTVLPPAVLSGDCPKTLLLDSVEISRQAPSSTPTGSGAHVPGITSMATADGETMGTTSISISIEPSCGKHLSTSESLSGVLSTETHSAIESTESNPTSDDTYTIVSPRTGSTRNTEATASPTTTSPTKKSTATTLHMTTGSAHKEMASQTARPKSSQEKGTPLCYGDSGSASSEVPWMAYRQSFCDELKKVPLTRAGLTRQSKTKDITFGVSFSRSGQGCYEYKVNDRTCQAYLQKIEDQCPRYGGYIWSNCFLIWAYVHAAD</sequence>
<organism evidence="3 4">
    <name type="scientific">Fusarium oxysporum f. sp. cepae</name>
    <dbReference type="NCBI Taxonomy" id="396571"/>
    <lineage>
        <taxon>Eukaryota</taxon>
        <taxon>Fungi</taxon>
        <taxon>Dikarya</taxon>
        <taxon>Ascomycota</taxon>
        <taxon>Pezizomycotina</taxon>
        <taxon>Sordariomycetes</taxon>
        <taxon>Hypocreomycetidae</taxon>
        <taxon>Hypocreales</taxon>
        <taxon>Nectriaceae</taxon>
        <taxon>Fusarium</taxon>
        <taxon>Fusarium oxysporum species complex</taxon>
    </lineage>
</organism>
<comment type="caution">
    <text evidence="3">The sequence shown here is derived from an EMBL/GenBank/DDBJ whole genome shotgun (WGS) entry which is preliminary data.</text>
</comment>
<feature type="compositionally biased region" description="Low complexity" evidence="1">
    <location>
        <begin position="194"/>
        <end position="211"/>
    </location>
</feature>
<dbReference type="AlphaFoldDB" id="A0A3L6N035"/>
<accession>A0A3L6N035</accession>
<evidence type="ECO:0000313" key="3">
    <source>
        <dbReference type="EMBL" id="RKK10672.1"/>
    </source>
</evidence>
<reference evidence="3 4" key="1">
    <citation type="journal article" date="2018" name="Sci. Rep.">
        <title>Characterisation of pathogen-specific regions and novel effector candidates in Fusarium oxysporum f. sp. cepae.</title>
        <authorList>
            <person name="Armitage A.D."/>
            <person name="Taylor A."/>
            <person name="Sobczyk M.K."/>
            <person name="Baxter L."/>
            <person name="Greenfield B.P."/>
            <person name="Bates H.J."/>
            <person name="Wilson F."/>
            <person name="Jackson A.C."/>
            <person name="Ott S."/>
            <person name="Harrison R.J."/>
            <person name="Clarkson J.P."/>
        </authorList>
    </citation>
    <scope>NUCLEOTIDE SEQUENCE [LARGE SCALE GENOMIC DNA]</scope>
    <source>
        <strain evidence="3 4">FoC_Fus2</strain>
    </source>
</reference>
<evidence type="ECO:0000256" key="1">
    <source>
        <dbReference type="SAM" id="MobiDB-lite"/>
    </source>
</evidence>
<dbReference type="EMBL" id="MRCU01000010">
    <property type="protein sequence ID" value="RKK10672.1"/>
    <property type="molecule type" value="Genomic_DNA"/>
</dbReference>
<evidence type="ECO:0000313" key="4">
    <source>
        <dbReference type="Proteomes" id="UP000270866"/>
    </source>
</evidence>
<feature type="region of interest" description="Disordered" evidence="1">
    <location>
        <begin position="103"/>
        <end position="127"/>
    </location>
</feature>
<name>A0A3L6N035_FUSOX</name>
<protein>
    <recommendedName>
        <fullName evidence="5">LysM domain-containing protein</fullName>
    </recommendedName>
</protein>
<feature type="compositionally biased region" description="Polar residues" evidence="1">
    <location>
        <begin position="212"/>
        <end position="231"/>
    </location>
</feature>
<feature type="region of interest" description="Disordered" evidence="1">
    <location>
        <begin position="143"/>
        <end position="244"/>
    </location>
</feature>
<keyword evidence="2" id="KW-0732">Signal</keyword>
<gene>
    <name evidence="3" type="ORF">BFJ65_g14667</name>
</gene>